<feature type="compositionally biased region" description="Low complexity" evidence="5">
    <location>
        <begin position="934"/>
        <end position="943"/>
    </location>
</feature>
<feature type="region of interest" description="Disordered" evidence="5">
    <location>
        <begin position="577"/>
        <end position="627"/>
    </location>
</feature>
<feature type="compositionally biased region" description="Basic residues" evidence="5">
    <location>
        <begin position="210"/>
        <end position="224"/>
    </location>
</feature>
<feature type="compositionally biased region" description="Pro residues" evidence="5">
    <location>
        <begin position="984"/>
        <end position="995"/>
    </location>
</feature>
<feature type="compositionally biased region" description="Pro residues" evidence="5">
    <location>
        <begin position="1033"/>
        <end position="1049"/>
    </location>
</feature>
<evidence type="ECO:0000313" key="8">
    <source>
        <dbReference type="Proteomes" id="UP001182556"/>
    </source>
</evidence>
<evidence type="ECO:0000256" key="3">
    <source>
        <dbReference type="ARBA" id="ARBA00022833"/>
    </source>
</evidence>
<feature type="compositionally biased region" description="Polar residues" evidence="5">
    <location>
        <begin position="291"/>
        <end position="303"/>
    </location>
</feature>
<dbReference type="Gene3D" id="3.30.40.10">
    <property type="entry name" value="Zinc/RING finger domain, C3HC4 (zinc finger)"/>
    <property type="match status" value="1"/>
</dbReference>
<dbReference type="GO" id="GO:0031213">
    <property type="term" value="C:RSF complex"/>
    <property type="evidence" value="ECO:0007669"/>
    <property type="project" value="InterPro"/>
</dbReference>
<proteinExistence type="predicted"/>
<dbReference type="InterPro" id="IPR011011">
    <property type="entry name" value="Znf_FYVE_PHD"/>
</dbReference>
<feature type="compositionally biased region" description="Basic and acidic residues" evidence="5">
    <location>
        <begin position="405"/>
        <end position="414"/>
    </location>
</feature>
<feature type="compositionally biased region" description="Basic and acidic residues" evidence="5">
    <location>
        <begin position="425"/>
        <end position="435"/>
    </location>
</feature>
<dbReference type="InterPro" id="IPR019786">
    <property type="entry name" value="Zinc_finger_PHD-type_CS"/>
</dbReference>
<reference evidence="7" key="1">
    <citation type="submission" date="2023-02" db="EMBL/GenBank/DDBJ databases">
        <title>Identification and recombinant expression of a fungal hydrolase from Papiliotrema laurentii that hydrolyzes apple cutin and clears colloidal polyester polyurethane.</title>
        <authorList>
            <consortium name="DOE Joint Genome Institute"/>
            <person name="Roman V.A."/>
            <person name="Bojanowski C."/>
            <person name="Crable B.R."/>
            <person name="Wagner D.N."/>
            <person name="Hung C.S."/>
            <person name="Nadeau L.J."/>
            <person name="Schratz L."/>
            <person name="Haridas S."/>
            <person name="Pangilinan J."/>
            <person name="Lipzen A."/>
            <person name="Na H."/>
            <person name="Yan M."/>
            <person name="Ng V."/>
            <person name="Grigoriev I.V."/>
            <person name="Spatafora J.W."/>
            <person name="Barlow D."/>
            <person name="Biffinger J."/>
            <person name="Kelley-Loughnane N."/>
            <person name="Varaljay V.A."/>
            <person name="Crookes-Goodson W.J."/>
        </authorList>
    </citation>
    <scope>NUCLEOTIDE SEQUENCE</scope>
    <source>
        <strain evidence="7">5307AH</strain>
    </source>
</reference>
<feature type="region of interest" description="Disordered" evidence="5">
    <location>
        <begin position="744"/>
        <end position="1075"/>
    </location>
</feature>
<feature type="compositionally biased region" description="Pro residues" evidence="5">
    <location>
        <begin position="944"/>
        <end position="961"/>
    </location>
</feature>
<evidence type="ECO:0000256" key="4">
    <source>
        <dbReference type="PROSITE-ProRule" id="PRU00146"/>
    </source>
</evidence>
<dbReference type="InterPro" id="IPR013083">
    <property type="entry name" value="Znf_RING/FYVE/PHD"/>
</dbReference>
<gene>
    <name evidence="7" type="ORF">DB88DRAFT_56975</name>
</gene>
<feature type="compositionally biased region" description="Low complexity" evidence="5">
    <location>
        <begin position="904"/>
        <end position="915"/>
    </location>
</feature>
<accession>A0AAD9FX92</accession>
<dbReference type="InterPro" id="IPR028938">
    <property type="entry name" value="Rsf1-like"/>
</dbReference>
<dbReference type="CDD" id="cd15489">
    <property type="entry name" value="PHD_SF"/>
    <property type="match status" value="1"/>
</dbReference>
<feature type="compositionally biased region" description="Basic and acidic residues" evidence="5">
    <location>
        <begin position="1055"/>
        <end position="1075"/>
    </location>
</feature>
<dbReference type="Proteomes" id="UP001182556">
    <property type="component" value="Unassembled WGS sequence"/>
</dbReference>
<dbReference type="Pfam" id="PF00628">
    <property type="entry name" value="PHD"/>
    <property type="match status" value="1"/>
</dbReference>
<feature type="domain" description="PHD-type" evidence="6">
    <location>
        <begin position="678"/>
        <end position="739"/>
    </location>
</feature>
<feature type="region of interest" description="Disordered" evidence="5">
    <location>
        <begin position="642"/>
        <end position="669"/>
    </location>
</feature>
<organism evidence="7 8">
    <name type="scientific">Papiliotrema laurentii</name>
    <name type="common">Cryptococcus laurentii</name>
    <dbReference type="NCBI Taxonomy" id="5418"/>
    <lineage>
        <taxon>Eukaryota</taxon>
        <taxon>Fungi</taxon>
        <taxon>Dikarya</taxon>
        <taxon>Basidiomycota</taxon>
        <taxon>Agaricomycotina</taxon>
        <taxon>Tremellomycetes</taxon>
        <taxon>Tremellales</taxon>
        <taxon>Rhynchogastremaceae</taxon>
        <taxon>Papiliotrema</taxon>
    </lineage>
</organism>
<evidence type="ECO:0000256" key="1">
    <source>
        <dbReference type="ARBA" id="ARBA00022723"/>
    </source>
</evidence>
<dbReference type="PROSITE" id="PS01359">
    <property type="entry name" value="ZF_PHD_1"/>
    <property type="match status" value="1"/>
</dbReference>
<dbReference type="PANTHER" id="PTHR14296">
    <property type="entry name" value="REMODELING AND SPACING FACTOR 1"/>
    <property type="match status" value="1"/>
</dbReference>
<dbReference type="AlphaFoldDB" id="A0AAD9FX92"/>
<feature type="compositionally biased region" description="Polar residues" evidence="5">
    <location>
        <begin position="269"/>
        <end position="283"/>
    </location>
</feature>
<dbReference type="PROSITE" id="PS50016">
    <property type="entry name" value="ZF_PHD_2"/>
    <property type="match status" value="1"/>
</dbReference>
<evidence type="ECO:0000259" key="6">
    <source>
        <dbReference type="PROSITE" id="PS50016"/>
    </source>
</evidence>
<evidence type="ECO:0000313" key="7">
    <source>
        <dbReference type="EMBL" id="KAK1927918.1"/>
    </source>
</evidence>
<feature type="compositionally biased region" description="Acidic residues" evidence="5">
    <location>
        <begin position="372"/>
        <end position="388"/>
    </location>
</feature>
<dbReference type="SMART" id="SM00249">
    <property type="entry name" value="PHD"/>
    <property type="match status" value="1"/>
</dbReference>
<dbReference type="PANTHER" id="PTHR14296:SF3">
    <property type="entry name" value="DIKAR, ISOFORM F"/>
    <property type="match status" value="1"/>
</dbReference>
<evidence type="ECO:0000256" key="5">
    <source>
        <dbReference type="SAM" id="MobiDB-lite"/>
    </source>
</evidence>
<feature type="compositionally biased region" description="Low complexity" evidence="5">
    <location>
        <begin position="827"/>
        <end position="836"/>
    </location>
</feature>
<dbReference type="GO" id="GO:0006355">
    <property type="term" value="P:regulation of DNA-templated transcription"/>
    <property type="evidence" value="ECO:0007669"/>
    <property type="project" value="InterPro"/>
</dbReference>
<sequence>MPKRAAVPEAVAPVSELVPPPPPSPIVAKLRTDWRWAAISQFIWTFSDAFNLPDWDIENLEADLDGDETRVLPELLAKLLFALTYNRQINTENAFENLRKTYLKRAPERNVLGTLEEPIEWATLGLGQKVQILHDLCEWQLDNPARFRALLKTEDEEATWRVDPLGWDKAGNTYYLFDDNRLWVQRVPPAPPRPPKKTSLKAKRAERAIRKSRPPPKKSHKKKIPPPSASPSPPPPKEEEIVSGPRKRTQVAFYGNLTPTVAALKRGGSAQNTPTSTRGTRSSARQHRNNEMTTPASNRSAPLQSRGAVAETPSKTRATPLPLGTRVSRRLRDVDDEWQKIPDEWLGQAASSEEPAAKVNGKAKGKAKQRDADEESDLSELTDEEEHEAELKARLGSVPMTGVTEAKEDVKRGGGTDGSLTPPPEEAKVESKGPEVEEQATPAGDVKEEAEEAKPDVEPSPEAEEAEPDAEEEDMDEVKLAVKKANELPEGFVEWEAVCVTLYDWRTFPEQFAKSRDADEKALYEMLSEQVGPTIIGALTAKEQEKLKQQAINNRKRSSRIATKELEREEILARQRAQQEMEERMSKQQKEEARLLREQEEALAQEKAREERLREREERAAAREMAAAKKLLEEQQREEAAIAERAARKRRREMGGSEGVSGSVTPKVASTEIGERWEVACEVCRKTGWNIDEDEDLVSCDDCGRWQHTECHDRVDAAQGRPKRKWDEVDFQCQDCRRRAARKRQRLEEASRHTGQSINGAGMSPSHEARTARPYPTPLSNGQQAPMDRPMYPQGHPQGRPSQSPNGPSGYPLPSLSPNGPPPPHLSPQIPLHHSSQPSRPMLPSLQQATGMSKGQPHPRQTPPRPSQSPEHHPSRPYYPPQHGHPGPLPPGHYPPGQHPPPQMMQQPHPQHPQHSPYPPHPQHMSNGHGYHGQPFAFQHGHQPPQPQLPHPPHPQQPPRSPYSQQHPLQHAPPQNHLAHGPPHAAPYPGYPPGHPAYSSPGHPAQQSWPPHQSPPFPTARPQQSPSAYASRPLPPVQGYPPPGYPGHPPHAHAGHGESRRDEREHVRVQEHGQK</sequence>
<comment type="caution">
    <text evidence="7">The sequence shown here is derived from an EMBL/GenBank/DDBJ whole genome shotgun (WGS) entry which is preliminary data.</text>
</comment>
<feature type="compositionally biased region" description="Acidic residues" evidence="5">
    <location>
        <begin position="459"/>
        <end position="476"/>
    </location>
</feature>
<feature type="region of interest" description="Disordered" evidence="5">
    <location>
        <begin position="185"/>
        <end position="248"/>
    </location>
</feature>
<name>A0AAD9FX92_PAPLA</name>
<feature type="region of interest" description="Disordered" evidence="5">
    <location>
        <begin position="262"/>
        <end position="476"/>
    </location>
</feature>
<dbReference type="GO" id="GO:0008270">
    <property type="term" value="F:zinc ion binding"/>
    <property type="evidence" value="ECO:0007669"/>
    <property type="project" value="UniProtKB-KW"/>
</dbReference>
<feature type="compositionally biased region" description="Basic and acidic residues" evidence="5">
    <location>
        <begin position="330"/>
        <end position="343"/>
    </location>
</feature>
<feature type="compositionally biased region" description="Pro residues" evidence="5">
    <location>
        <begin position="225"/>
        <end position="235"/>
    </location>
</feature>
<feature type="compositionally biased region" description="Pro residues" evidence="5">
    <location>
        <begin position="887"/>
        <end position="903"/>
    </location>
</feature>
<evidence type="ECO:0000256" key="2">
    <source>
        <dbReference type="ARBA" id="ARBA00022771"/>
    </source>
</evidence>
<dbReference type="InterPro" id="IPR001965">
    <property type="entry name" value="Znf_PHD"/>
</dbReference>
<keyword evidence="3" id="KW-0862">Zinc</keyword>
<feature type="compositionally biased region" description="Low complexity" evidence="5">
    <location>
        <begin position="804"/>
        <end position="818"/>
    </location>
</feature>
<protein>
    <recommendedName>
        <fullName evidence="6">PHD-type domain-containing protein</fullName>
    </recommendedName>
</protein>
<dbReference type="InterPro" id="IPR019787">
    <property type="entry name" value="Znf_PHD-finger"/>
</dbReference>
<keyword evidence="2 4" id="KW-0863">Zinc-finger</keyword>
<keyword evidence="8" id="KW-1185">Reference proteome</keyword>
<dbReference type="SUPFAM" id="SSF57903">
    <property type="entry name" value="FYVE/PHD zinc finger"/>
    <property type="match status" value="1"/>
</dbReference>
<keyword evidence="1" id="KW-0479">Metal-binding</keyword>
<dbReference type="EMBL" id="JAODAN010000001">
    <property type="protein sequence ID" value="KAK1927918.1"/>
    <property type="molecule type" value="Genomic_DNA"/>
</dbReference>